<evidence type="ECO:0000313" key="16">
    <source>
        <dbReference type="Proteomes" id="UP000386466"/>
    </source>
</evidence>
<evidence type="ECO:0000313" key="15">
    <source>
        <dbReference type="EMBL" id="VFV24068.1"/>
    </source>
</evidence>
<dbReference type="PANTHER" id="PTHR24062">
    <property type="entry name" value="VOMERONASAL TYPE-1 RECEPTOR"/>
    <property type="match status" value="1"/>
</dbReference>
<dbReference type="SUPFAM" id="SSF81321">
    <property type="entry name" value="Family A G protein-coupled receptor-like"/>
    <property type="match status" value="1"/>
</dbReference>
<dbReference type="PROSITE" id="PS50262">
    <property type="entry name" value="G_PROTEIN_RECEP_F1_2"/>
    <property type="match status" value="1"/>
</dbReference>
<dbReference type="GO" id="GO:0016503">
    <property type="term" value="F:pheromone receptor activity"/>
    <property type="evidence" value="ECO:0007669"/>
    <property type="project" value="InterPro"/>
</dbReference>
<keyword evidence="9 13" id="KW-0472">Membrane</keyword>
<feature type="transmembrane region" description="Helical" evidence="13">
    <location>
        <begin position="278"/>
        <end position="299"/>
    </location>
</feature>
<reference evidence="15 16" key="1">
    <citation type="submission" date="2019-01" db="EMBL/GenBank/DDBJ databases">
        <authorList>
            <person name="Alioto T."/>
            <person name="Alioto T."/>
        </authorList>
    </citation>
    <scope>NUCLEOTIDE SEQUENCE [LARGE SCALE GENOMIC DNA]</scope>
</reference>
<gene>
    <name evidence="15" type="ORF">LYPA_23C016356</name>
</gene>
<name>A0A485MW63_LYNPA</name>
<evidence type="ECO:0000256" key="2">
    <source>
        <dbReference type="ARBA" id="ARBA00004651"/>
    </source>
</evidence>
<dbReference type="FunFam" id="1.20.1070.10:FF:000033">
    <property type="entry name" value="Vomeronasal type-1 receptor"/>
    <property type="match status" value="1"/>
</dbReference>
<sequence length="322" mass="36022">SSAPVKTNFHLKLMGSSNLEMGIIFLIQAAVGILGNSLLFGVYTFTLFTGHKLKPKDLILNQLVLANNLVLFSKGIPQTMAAFGWKSFLDDPGCKVVFYVHRVSRGVALSITCLLSGYQASKLHPKISGVMGLRTSPKCIGFCCFLCWILHLLLNTYTPMKMTGPVNSKNLTLKNIFVYCSKLPQDKLRDSLNAVTYFYFDFVFLSIMVWASGSMVLVLLRHKQRVQHIHSRSLSPRPSHEARATQTILMLVSSFVCCYCLSSILSLCIAFIRSPNEWLVNISVFAASCFPTFSPFVFISSDVHVSRFCSACWTRKTISLIW</sequence>
<keyword evidence="4 13" id="KW-1003">Cell membrane</keyword>
<evidence type="ECO:0000256" key="10">
    <source>
        <dbReference type="ARBA" id="ARBA00023170"/>
    </source>
</evidence>
<dbReference type="GO" id="GO:0007606">
    <property type="term" value="P:sensory perception of chemical stimulus"/>
    <property type="evidence" value="ECO:0007669"/>
    <property type="project" value="UniProtKB-ARBA"/>
</dbReference>
<feature type="transmembrane region" description="Helical" evidence="13">
    <location>
        <begin position="139"/>
        <end position="158"/>
    </location>
</feature>
<evidence type="ECO:0000256" key="13">
    <source>
        <dbReference type="RuleBase" id="RU364061"/>
    </source>
</evidence>
<evidence type="ECO:0000256" key="11">
    <source>
        <dbReference type="ARBA" id="ARBA00023180"/>
    </source>
</evidence>
<dbReference type="Gene3D" id="1.20.1070.10">
    <property type="entry name" value="Rhodopsin 7-helix transmembrane proteins"/>
    <property type="match status" value="1"/>
</dbReference>
<evidence type="ECO:0000256" key="6">
    <source>
        <dbReference type="ARBA" id="ARBA00022692"/>
    </source>
</evidence>
<evidence type="ECO:0000256" key="3">
    <source>
        <dbReference type="ARBA" id="ARBA00010663"/>
    </source>
</evidence>
<evidence type="ECO:0000256" key="1">
    <source>
        <dbReference type="ARBA" id="ARBA00003878"/>
    </source>
</evidence>
<dbReference type="GO" id="GO:0005886">
    <property type="term" value="C:plasma membrane"/>
    <property type="evidence" value="ECO:0007669"/>
    <property type="project" value="UniProtKB-SubCell"/>
</dbReference>
<evidence type="ECO:0000256" key="5">
    <source>
        <dbReference type="ARBA" id="ARBA00022507"/>
    </source>
</evidence>
<comment type="subcellular location">
    <subcellularLocation>
        <location evidence="2 13">Cell membrane</location>
        <topology evidence="2 13">Multi-pass membrane protein</topology>
    </subcellularLocation>
</comment>
<dbReference type="EMBL" id="CAAGRJ010006020">
    <property type="protein sequence ID" value="VFV24068.1"/>
    <property type="molecule type" value="Genomic_DNA"/>
</dbReference>
<evidence type="ECO:0000256" key="7">
    <source>
        <dbReference type="ARBA" id="ARBA00022989"/>
    </source>
</evidence>
<dbReference type="InterPro" id="IPR017452">
    <property type="entry name" value="GPCR_Rhodpsn_7TM"/>
</dbReference>
<dbReference type="AlphaFoldDB" id="A0A485MW63"/>
<comment type="similarity">
    <text evidence="3 13">Belongs to the G-protein coupled receptor 1 family.</text>
</comment>
<keyword evidence="11" id="KW-0325">Glycoprotein</keyword>
<evidence type="ECO:0000259" key="14">
    <source>
        <dbReference type="PROSITE" id="PS50262"/>
    </source>
</evidence>
<evidence type="ECO:0000256" key="9">
    <source>
        <dbReference type="ARBA" id="ARBA00023136"/>
    </source>
</evidence>
<keyword evidence="6 13" id="KW-0812">Transmembrane</keyword>
<feature type="transmembrane region" description="Helical" evidence="13">
    <location>
        <begin position="197"/>
        <end position="220"/>
    </location>
</feature>
<organism evidence="15 16">
    <name type="scientific">Lynx pardinus</name>
    <name type="common">Iberian lynx</name>
    <name type="synonym">Felis pardina</name>
    <dbReference type="NCBI Taxonomy" id="191816"/>
    <lineage>
        <taxon>Eukaryota</taxon>
        <taxon>Metazoa</taxon>
        <taxon>Chordata</taxon>
        <taxon>Craniata</taxon>
        <taxon>Vertebrata</taxon>
        <taxon>Euteleostomi</taxon>
        <taxon>Mammalia</taxon>
        <taxon>Eutheria</taxon>
        <taxon>Laurasiatheria</taxon>
        <taxon>Carnivora</taxon>
        <taxon>Feliformia</taxon>
        <taxon>Felidae</taxon>
        <taxon>Felinae</taxon>
        <taxon>Lynx</taxon>
    </lineage>
</organism>
<feature type="transmembrane region" description="Helical" evidence="13">
    <location>
        <begin position="247"/>
        <end position="272"/>
    </location>
</feature>
<keyword evidence="5 13" id="KW-0589">Pheromone response</keyword>
<dbReference type="Pfam" id="PF03402">
    <property type="entry name" value="V1R"/>
    <property type="match status" value="1"/>
</dbReference>
<keyword evidence="7 13" id="KW-1133">Transmembrane helix</keyword>
<accession>A0A485MW63</accession>
<feature type="domain" description="G-protein coupled receptors family 1 profile" evidence="14">
    <location>
        <begin position="35"/>
        <end position="298"/>
    </location>
</feature>
<dbReference type="Proteomes" id="UP000386466">
    <property type="component" value="Unassembled WGS sequence"/>
</dbReference>
<dbReference type="InterPro" id="IPR004072">
    <property type="entry name" value="Vmron_rcpt_1"/>
</dbReference>
<keyword evidence="12 13" id="KW-0807">Transducer</keyword>
<comment type="function">
    <text evidence="1">Putative pheromone receptor.</text>
</comment>
<feature type="transmembrane region" description="Helical" evidence="13">
    <location>
        <begin position="23"/>
        <end position="46"/>
    </location>
</feature>
<feature type="non-terminal residue" evidence="15">
    <location>
        <position position="1"/>
    </location>
</feature>
<dbReference type="CDD" id="cd13949">
    <property type="entry name" value="7tm_V1R_pheromone"/>
    <property type="match status" value="1"/>
</dbReference>
<proteinExistence type="inferred from homology"/>
<keyword evidence="8 13" id="KW-0297">G-protein coupled receptor</keyword>
<evidence type="ECO:0000256" key="4">
    <source>
        <dbReference type="ARBA" id="ARBA00022475"/>
    </source>
</evidence>
<dbReference type="PRINTS" id="PR01534">
    <property type="entry name" value="VOMERONASL1R"/>
</dbReference>
<dbReference type="GO" id="GO:0019236">
    <property type="term" value="P:response to pheromone"/>
    <property type="evidence" value="ECO:0007669"/>
    <property type="project" value="UniProtKB-KW"/>
</dbReference>
<keyword evidence="16" id="KW-1185">Reference proteome</keyword>
<evidence type="ECO:0000256" key="12">
    <source>
        <dbReference type="ARBA" id="ARBA00023224"/>
    </source>
</evidence>
<protein>
    <recommendedName>
        <fullName evidence="13">Vomeronasal type-1 receptor</fullName>
    </recommendedName>
</protein>
<keyword evidence="10 13" id="KW-0675">Receptor</keyword>
<evidence type="ECO:0000256" key="8">
    <source>
        <dbReference type="ARBA" id="ARBA00023040"/>
    </source>
</evidence>